<evidence type="ECO:0000256" key="1">
    <source>
        <dbReference type="SAM" id="MobiDB-lite"/>
    </source>
</evidence>
<proteinExistence type="predicted"/>
<gene>
    <name evidence="4" type="primary">LOC102810112</name>
</gene>
<dbReference type="PROSITE" id="PS50878">
    <property type="entry name" value="RT_POL"/>
    <property type="match status" value="1"/>
</dbReference>
<feature type="compositionally biased region" description="Polar residues" evidence="1">
    <location>
        <begin position="283"/>
        <end position="305"/>
    </location>
</feature>
<dbReference type="PANTHER" id="PTHR33050:SF7">
    <property type="entry name" value="RIBONUCLEASE H"/>
    <property type="match status" value="1"/>
</dbReference>
<feature type="region of interest" description="Disordered" evidence="1">
    <location>
        <begin position="203"/>
        <end position="222"/>
    </location>
</feature>
<dbReference type="GeneID" id="102810112"/>
<dbReference type="Gene3D" id="3.30.70.270">
    <property type="match status" value="1"/>
</dbReference>
<dbReference type="SUPFAM" id="SSF56672">
    <property type="entry name" value="DNA/RNA polymerases"/>
    <property type="match status" value="1"/>
</dbReference>
<accession>A0ABM0MQY1</accession>
<dbReference type="InterPro" id="IPR043502">
    <property type="entry name" value="DNA/RNA_pol_sf"/>
</dbReference>
<evidence type="ECO:0000313" key="4">
    <source>
        <dbReference type="RefSeq" id="XP_006822422.1"/>
    </source>
</evidence>
<evidence type="ECO:0000259" key="2">
    <source>
        <dbReference type="PROSITE" id="PS50878"/>
    </source>
</evidence>
<evidence type="ECO:0000313" key="3">
    <source>
        <dbReference type="Proteomes" id="UP000694865"/>
    </source>
</evidence>
<dbReference type="InterPro" id="IPR043128">
    <property type="entry name" value="Rev_trsase/Diguanyl_cyclase"/>
</dbReference>
<dbReference type="InterPro" id="IPR052055">
    <property type="entry name" value="Hepadnavirus_pol/RT"/>
</dbReference>
<reference evidence="4" key="1">
    <citation type="submission" date="2025-08" db="UniProtKB">
        <authorList>
            <consortium name="RefSeq"/>
        </authorList>
    </citation>
    <scope>IDENTIFICATION</scope>
    <source>
        <tissue evidence="4">Testes</tissue>
    </source>
</reference>
<dbReference type="Gene3D" id="3.10.10.10">
    <property type="entry name" value="HIV Type 1 Reverse Transcriptase, subunit A, domain 1"/>
    <property type="match status" value="1"/>
</dbReference>
<dbReference type="PANTHER" id="PTHR33050">
    <property type="entry name" value="REVERSE TRANSCRIPTASE DOMAIN-CONTAINING PROTEIN"/>
    <property type="match status" value="1"/>
</dbReference>
<name>A0ABM0MQY1_SACKO</name>
<feature type="domain" description="Reverse transcriptase" evidence="2">
    <location>
        <begin position="1"/>
        <end position="132"/>
    </location>
</feature>
<organism evidence="3 4">
    <name type="scientific">Saccoglossus kowalevskii</name>
    <name type="common">Acorn worm</name>
    <dbReference type="NCBI Taxonomy" id="10224"/>
    <lineage>
        <taxon>Eukaryota</taxon>
        <taxon>Metazoa</taxon>
        <taxon>Hemichordata</taxon>
        <taxon>Enteropneusta</taxon>
        <taxon>Harrimaniidae</taxon>
        <taxon>Saccoglossus</taxon>
    </lineage>
</organism>
<dbReference type="Proteomes" id="UP000694865">
    <property type="component" value="Unplaced"/>
</dbReference>
<sequence length="542" mass="59718">METPSSVLLSVNSGDWLASLNLSDAYLHILIHHLRFPIEGKIYEFTALPFGLCTAPYVLTSVLRQVTQLLLQSSVYLNPYLDDWLIHNRDREVLVKHVRLTQTLLHELGFLINIAKSNTIPSHSLVCLGMQFNTEQGRVRPSQERCGSLVELASQLWSTGSVSICQYWQNDGSSSSGSVSSSPVLSDSEVLTGLQSPHAELDLQGSTVGSSDGDPPLVAGRTELGNGCTSRYDDPFADSHYRCVAPGMGWSSHGPSGPGDVAAHILGQPHQLVADRPIVSETFSGSRTSPQSLASDRQQLSSVVHQQGGGTHSPTLSKLAEEILLWCLENQVEQSAHHLLEIHNSAADALSQRIRFKNTEWQIPQWVADRLFRLWDGPRIDLLANHQNVKLPMYVSLLPETSAFTTDALSISWSHIDAYAFPPFHLVTSVEPTCILTLVAPSWPVKIWFPLLLELVKSPVELPDFLDLLSQPEGTLPMSPTFFHLHVWRLSINSCKRKAFLQSCPSSSLRHSQTAPDSCTNRDGNSTLIGVTKGRLVLLLAR</sequence>
<dbReference type="RefSeq" id="XP_006822422.1">
    <property type="nucleotide sequence ID" value="XM_006822359.1"/>
</dbReference>
<dbReference type="InterPro" id="IPR000477">
    <property type="entry name" value="RT_dom"/>
</dbReference>
<dbReference type="Pfam" id="PF00078">
    <property type="entry name" value="RVT_1"/>
    <property type="match status" value="1"/>
</dbReference>
<feature type="region of interest" description="Disordered" evidence="1">
    <location>
        <begin position="283"/>
        <end position="313"/>
    </location>
</feature>
<keyword evidence="3" id="KW-1185">Reference proteome</keyword>
<protein>
    <submittedName>
        <fullName evidence="4">Uncharacterized protein LOC102810112</fullName>
    </submittedName>
</protein>